<gene>
    <name evidence="2" type="ordered locus">Os02g0584050</name>
    <name evidence="2" type="ORF">OSNPB_020584050</name>
</gene>
<reference evidence="2 3" key="3">
    <citation type="journal article" date="2013" name="Rice">
        <title>Improvement of the Oryza sativa Nipponbare reference genome using next generation sequence and optical map data.</title>
        <authorList>
            <person name="Kawahara Y."/>
            <person name="de la Bastide M."/>
            <person name="Hamilton J.P."/>
            <person name="Kanamori H."/>
            <person name="McCombie W.R."/>
            <person name="Ouyang S."/>
            <person name="Schwartz D.C."/>
            <person name="Tanaka T."/>
            <person name="Wu J."/>
            <person name="Zhou S."/>
            <person name="Childs K.L."/>
            <person name="Davidson R.M."/>
            <person name="Lin H."/>
            <person name="Quesada-Ocampo L."/>
            <person name="Vaillancourt B."/>
            <person name="Sakai H."/>
            <person name="Lee S.S."/>
            <person name="Kim J."/>
            <person name="Numa H."/>
            <person name="Itoh T."/>
            <person name="Buell C.R."/>
            <person name="Matsumoto T."/>
        </authorList>
    </citation>
    <scope>NUCLEOTIDE SEQUENCE [LARGE SCALE GENOMIC DNA]</scope>
    <source>
        <strain evidence="3">cv. Nipponbare</strain>
    </source>
</reference>
<keyword evidence="3" id="KW-1185">Reference proteome</keyword>
<evidence type="ECO:0000313" key="2">
    <source>
        <dbReference type="EMBL" id="BAS79448.1"/>
    </source>
</evidence>
<protein>
    <submittedName>
        <fullName evidence="2">Os02g0584050 protein</fullName>
    </submittedName>
</protein>
<evidence type="ECO:0000313" key="3">
    <source>
        <dbReference type="Proteomes" id="UP000059680"/>
    </source>
</evidence>
<evidence type="ECO:0000256" key="1">
    <source>
        <dbReference type="SAM" id="MobiDB-lite"/>
    </source>
</evidence>
<reference evidence="2 3" key="2">
    <citation type="journal article" date="2013" name="Plant Cell Physiol.">
        <title>Rice Annotation Project Database (RAP-DB): an integrative and interactive database for rice genomics.</title>
        <authorList>
            <person name="Sakai H."/>
            <person name="Lee S.S."/>
            <person name="Tanaka T."/>
            <person name="Numa H."/>
            <person name="Kim J."/>
            <person name="Kawahara Y."/>
            <person name="Wakimoto H."/>
            <person name="Yang C.C."/>
            <person name="Iwamoto M."/>
            <person name="Abe T."/>
            <person name="Yamada Y."/>
            <person name="Muto A."/>
            <person name="Inokuchi H."/>
            <person name="Ikemura T."/>
            <person name="Matsumoto T."/>
            <person name="Sasaki T."/>
            <person name="Itoh T."/>
        </authorList>
    </citation>
    <scope>NUCLEOTIDE SEQUENCE [LARGE SCALE GENOMIC DNA]</scope>
    <source>
        <strain evidence="3">cv. Nipponbare</strain>
    </source>
</reference>
<proteinExistence type="predicted"/>
<feature type="region of interest" description="Disordered" evidence="1">
    <location>
        <begin position="87"/>
        <end position="137"/>
    </location>
</feature>
<dbReference type="PaxDb" id="39947-A0A0P0VL41"/>
<organism evidence="2 3">
    <name type="scientific">Oryza sativa subsp. japonica</name>
    <name type="common">Rice</name>
    <dbReference type="NCBI Taxonomy" id="39947"/>
    <lineage>
        <taxon>Eukaryota</taxon>
        <taxon>Viridiplantae</taxon>
        <taxon>Streptophyta</taxon>
        <taxon>Embryophyta</taxon>
        <taxon>Tracheophyta</taxon>
        <taxon>Spermatophyta</taxon>
        <taxon>Magnoliopsida</taxon>
        <taxon>Liliopsida</taxon>
        <taxon>Poales</taxon>
        <taxon>Poaceae</taxon>
        <taxon>BOP clade</taxon>
        <taxon>Oryzoideae</taxon>
        <taxon>Oryzeae</taxon>
        <taxon>Oryzinae</taxon>
        <taxon>Oryza</taxon>
        <taxon>Oryza sativa</taxon>
    </lineage>
</organism>
<dbReference type="EMBL" id="AP014958">
    <property type="protein sequence ID" value="BAS79448.1"/>
    <property type="molecule type" value="Genomic_DNA"/>
</dbReference>
<feature type="region of interest" description="Disordered" evidence="1">
    <location>
        <begin position="35"/>
        <end position="57"/>
    </location>
</feature>
<dbReference type="AlphaFoldDB" id="A0A0P0VL41"/>
<dbReference type="InParanoid" id="A0A0P0VL41"/>
<dbReference type="Proteomes" id="UP000059680">
    <property type="component" value="Chromosome 2"/>
</dbReference>
<name>A0A0P0VL41_ORYSJ</name>
<accession>A0A0P0VL41</accession>
<feature type="compositionally biased region" description="Polar residues" evidence="1">
    <location>
        <begin position="124"/>
        <end position="137"/>
    </location>
</feature>
<reference evidence="3" key="1">
    <citation type="journal article" date="2005" name="Nature">
        <title>The map-based sequence of the rice genome.</title>
        <authorList>
            <consortium name="International rice genome sequencing project (IRGSP)"/>
            <person name="Matsumoto T."/>
            <person name="Wu J."/>
            <person name="Kanamori H."/>
            <person name="Katayose Y."/>
            <person name="Fujisawa M."/>
            <person name="Namiki N."/>
            <person name="Mizuno H."/>
            <person name="Yamamoto K."/>
            <person name="Antonio B.A."/>
            <person name="Baba T."/>
            <person name="Sakata K."/>
            <person name="Nagamura Y."/>
            <person name="Aoki H."/>
            <person name="Arikawa K."/>
            <person name="Arita K."/>
            <person name="Bito T."/>
            <person name="Chiden Y."/>
            <person name="Fujitsuka N."/>
            <person name="Fukunaka R."/>
            <person name="Hamada M."/>
            <person name="Harada C."/>
            <person name="Hayashi A."/>
            <person name="Hijishita S."/>
            <person name="Honda M."/>
            <person name="Hosokawa S."/>
            <person name="Ichikawa Y."/>
            <person name="Idonuma A."/>
            <person name="Iijima M."/>
            <person name="Ikeda M."/>
            <person name="Ikeno M."/>
            <person name="Ito K."/>
            <person name="Ito S."/>
            <person name="Ito T."/>
            <person name="Ito Y."/>
            <person name="Ito Y."/>
            <person name="Iwabuchi A."/>
            <person name="Kamiya K."/>
            <person name="Karasawa W."/>
            <person name="Kurita K."/>
            <person name="Katagiri S."/>
            <person name="Kikuta A."/>
            <person name="Kobayashi H."/>
            <person name="Kobayashi N."/>
            <person name="Machita K."/>
            <person name="Maehara T."/>
            <person name="Masukawa M."/>
            <person name="Mizubayashi T."/>
            <person name="Mukai Y."/>
            <person name="Nagasaki H."/>
            <person name="Nagata Y."/>
            <person name="Naito S."/>
            <person name="Nakashima M."/>
            <person name="Nakama Y."/>
            <person name="Nakamichi Y."/>
            <person name="Nakamura M."/>
            <person name="Meguro A."/>
            <person name="Negishi M."/>
            <person name="Ohta I."/>
            <person name="Ohta T."/>
            <person name="Okamoto M."/>
            <person name="Ono N."/>
            <person name="Saji S."/>
            <person name="Sakaguchi M."/>
            <person name="Sakai K."/>
            <person name="Shibata M."/>
            <person name="Shimokawa T."/>
            <person name="Song J."/>
            <person name="Takazaki Y."/>
            <person name="Terasawa K."/>
            <person name="Tsugane M."/>
            <person name="Tsuji K."/>
            <person name="Ueda S."/>
            <person name="Waki K."/>
            <person name="Yamagata H."/>
            <person name="Yamamoto M."/>
            <person name="Yamamoto S."/>
            <person name="Yamane H."/>
            <person name="Yoshiki S."/>
            <person name="Yoshihara R."/>
            <person name="Yukawa K."/>
            <person name="Zhong H."/>
            <person name="Yano M."/>
            <person name="Yuan Q."/>
            <person name="Ouyang S."/>
            <person name="Liu J."/>
            <person name="Jones K.M."/>
            <person name="Gansberger K."/>
            <person name="Moffat K."/>
            <person name="Hill J."/>
            <person name="Bera J."/>
            <person name="Fadrosh D."/>
            <person name="Jin S."/>
            <person name="Johri S."/>
            <person name="Kim M."/>
            <person name="Overton L."/>
            <person name="Reardon M."/>
            <person name="Tsitrin T."/>
            <person name="Vuong H."/>
            <person name="Weaver B."/>
            <person name="Ciecko A."/>
            <person name="Tallon L."/>
            <person name="Jackson J."/>
            <person name="Pai G."/>
            <person name="Aken S.V."/>
            <person name="Utterback T."/>
            <person name="Reidmuller S."/>
            <person name="Feldblyum T."/>
            <person name="Hsiao J."/>
            <person name="Zismann V."/>
            <person name="Iobst S."/>
            <person name="de Vazeille A.R."/>
            <person name="Buell C.R."/>
            <person name="Ying K."/>
            <person name="Li Y."/>
            <person name="Lu T."/>
            <person name="Huang Y."/>
            <person name="Zhao Q."/>
            <person name="Feng Q."/>
            <person name="Zhang L."/>
            <person name="Zhu J."/>
            <person name="Weng Q."/>
            <person name="Mu J."/>
            <person name="Lu Y."/>
            <person name="Fan D."/>
            <person name="Liu Y."/>
            <person name="Guan J."/>
            <person name="Zhang Y."/>
            <person name="Yu S."/>
            <person name="Liu X."/>
            <person name="Zhang Y."/>
            <person name="Hong G."/>
            <person name="Han B."/>
            <person name="Choisne N."/>
            <person name="Demange N."/>
            <person name="Orjeda G."/>
            <person name="Samain S."/>
            <person name="Cattolico L."/>
            <person name="Pelletier E."/>
            <person name="Couloux A."/>
            <person name="Segurens B."/>
            <person name="Wincker P."/>
            <person name="D'Hont A."/>
            <person name="Scarpelli C."/>
            <person name="Weissenbach J."/>
            <person name="Salanoubat M."/>
            <person name="Quetier F."/>
            <person name="Yu Y."/>
            <person name="Kim H.R."/>
            <person name="Rambo T."/>
            <person name="Currie J."/>
            <person name="Collura K."/>
            <person name="Luo M."/>
            <person name="Yang T."/>
            <person name="Ammiraju J.S.S."/>
            <person name="Engler F."/>
            <person name="Soderlund C."/>
            <person name="Wing R.A."/>
            <person name="Palmer L.E."/>
            <person name="de la Bastide M."/>
            <person name="Spiegel L."/>
            <person name="Nascimento L."/>
            <person name="Zutavern T."/>
            <person name="O'Shaughnessy A."/>
            <person name="Dike S."/>
            <person name="Dedhia N."/>
            <person name="Preston R."/>
            <person name="Balija V."/>
            <person name="McCombie W.R."/>
            <person name="Chow T."/>
            <person name="Chen H."/>
            <person name="Chung M."/>
            <person name="Chen C."/>
            <person name="Shaw J."/>
            <person name="Wu H."/>
            <person name="Hsiao K."/>
            <person name="Chao Y."/>
            <person name="Chu M."/>
            <person name="Cheng C."/>
            <person name="Hour A."/>
            <person name="Lee P."/>
            <person name="Lin S."/>
            <person name="Lin Y."/>
            <person name="Liou J."/>
            <person name="Liu S."/>
            <person name="Hsing Y."/>
            <person name="Raghuvanshi S."/>
            <person name="Mohanty A."/>
            <person name="Bharti A.K."/>
            <person name="Gaur A."/>
            <person name="Gupta V."/>
            <person name="Kumar D."/>
            <person name="Ravi V."/>
            <person name="Vij S."/>
            <person name="Kapur A."/>
            <person name="Khurana P."/>
            <person name="Khurana P."/>
            <person name="Khurana J.P."/>
            <person name="Tyagi A.K."/>
            <person name="Gaikwad K."/>
            <person name="Singh A."/>
            <person name="Dalal V."/>
            <person name="Srivastava S."/>
            <person name="Dixit A."/>
            <person name="Pal A.K."/>
            <person name="Ghazi I.A."/>
            <person name="Yadav M."/>
            <person name="Pandit A."/>
            <person name="Bhargava A."/>
            <person name="Sureshbabu K."/>
            <person name="Batra K."/>
            <person name="Sharma T.R."/>
            <person name="Mohapatra T."/>
            <person name="Singh N.K."/>
            <person name="Messing J."/>
            <person name="Nelson A.B."/>
            <person name="Fuks G."/>
            <person name="Kavchok S."/>
            <person name="Keizer G."/>
            <person name="Linton E."/>
            <person name="Llaca V."/>
            <person name="Song R."/>
            <person name="Tanyolac B."/>
            <person name="Young S."/>
            <person name="Ho-Il K."/>
            <person name="Hahn J.H."/>
            <person name="Sangsakoo G."/>
            <person name="Vanavichit A."/>
            <person name="de Mattos Luiz.A.T."/>
            <person name="Zimmer P.D."/>
            <person name="Malone G."/>
            <person name="Dellagostin O."/>
            <person name="de Oliveira A.C."/>
            <person name="Bevan M."/>
            <person name="Bancroft I."/>
            <person name="Minx P."/>
            <person name="Cordum H."/>
            <person name="Wilson R."/>
            <person name="Cheng Z."/>
            <person name="Jin W."/>
            <person name="Jiang J."/>
            <person name="Leong S.A."/>
            <person name="Iwama H."/>
            <person name="Gojobori T."/>
            <person name="Itoh T."/>
            <person name="Niimura Y."/>
            <person name="Fujii Y."/>
            <person name="Habara T."/>
            <person name="Sakai H."/>
            <person name="Sato Y."/>
            <person name="Wilson G."/>
            <person name="Kumar K."/>
            <person name="McCouch S."/>
            <person name="Juretic N."/>
            <person name="Hoen D."/>
            <person name="Wright S."/>
            <person name="Bruskiewich R."/>
            <person name="Bureau T."/>
            <person name="Miyao A."/>
            <person name="Hirochika H."/>
            <person name="Nishikawa T."/>
            <person name="Kadowaki K."/>
            <person name="Sugiura M."/>
            <person name="Burr B."/>
            <person name="Sasaki T."/>
        </authorList>
    </citation>
    <scope>NUCLEOTIDE SEQUENCE [LARGE SCALE GENOMIC DNA]</scope>
    <source>
        <strain evidence="3">cv. Nipponbare</strain>
    </source>
</reference>
<sequence>MVTSPPQASGSTAMALSCRLLDLGERSGWRSRRNLLKDQLSSSSSWQPSPDPPQPPHFFTVEEAYLAISSIAHHWIRPLHRHRCCPPPGHGSVARAPPTAESTIRDTPVARSTAHAPPAVGLATRSTPMARSTARTP</sequence>